<reference evidence="3" key="1">
    <citation type="journal article" date="2019" name="Int. J. Syst. Evol. Microbiol.">
        <title>The Global Catalogue of Microorganisms (GCM) 10K type strain sequencing project: providing services to taxonomists for standard genome sequencing and annotation.</title>
        <authorList>
            <consortium name="The Broad Institute Genomics Platform"/>
            <consortium name="The Broad Institute Genome Sequencing Center for Infectious Disease"/>
            <person name="Wu L."/>
            <person name="Ma J."/>
        </authorList>
    </citation>
    <scope>NUCLEOTIDE SEQUENCE [LARGE SCALE GENOMIC DNA]</scope>
    <source>
        <strain evidence="3">JCM 17705</strain>
    </source>
</reference>
<dbReference type="RefSeq" id="WP_345213419.1">
    <property type="nucleotide sequence ID" value="NZ_BAABFT010000016.1"/>
</dbReference>
<name>A0ABP8H9Z9_9SPHI</name>
<dbReference type="EMBL" id="BAABFT010000016">
    <property type="protein sequence ID" value="GAA4336169.1"/>
    <property type="molecule type" value="Genomic_DNA"/>
</dbReference>
<evidence type="ECO:0000313" key="2">
    <source>
        <dbReference type="EMBL" id="GAA4336169.1"/>
    </source>
</evidence>
<proteinExistence type="predicted"/>
<sequence length="472" mass="53226">MKDAKLSNVFAYQNITHKDVFLSQKKYLSLFLNTIMNLESLKQLFLYHGCDKIYVKILSANDNSKNQVYLSGSYDVLNIFPISEIVADSSGDWKKERFKASVKFSWITDEGKITDAPNSQFILYPKYPEVRFSGFLQKSHNAPSELMSKRLPGRLLFMSVSNSGKILGYVSSPESEVTQSFNSLKHLEVAGVFKVLELELKINYRELLLKELFRIHSLGWITSKRLHKSGNILPCVSSNCGGYTLEAELGISANGYSEPDYLGYEIKQFKANSFDRIANEVITLMTPEPTGGIYVDKGVGNFIKSYGYEDKSGKEDRLNIGGIHKSGVRQPLTGLTLQLIGFDTETFKIRNASGSISLIDGNGNEASSWSFTSLIKHWNKKHNQACYVPSKSVKVPLQKYLYGNKVLLGNGTDFQLFLKQMLLGNIYYDPGIKMEFVSSSKPVIKRRSQFRIKSGNLTNLYKQSEIVDLLKI</sequence>
<dbReference type="Proteomes" id="UP001500582">
    <property type="component" value="Unassembled WGS sequence"/>
</dbReference>
<dbReference type="Pfam" id="PF15515">
    <property type="entry name" value="MvaI_BcnI"/>
    <property type="match status" value="1"/>
</dbReference>
<dbReference type="Gene3D" id="3.40.210.20">
    <property type="entry name" value="MvaI/BcnI restriction endonuclease, catalytic domain"/>
    <property type="match status" value="1"/>
</dbReference>
<accession>A0ABP8H9Z9</accession>
<organism evidence="2 3">
    <name type="scientific">Mucilaginibacter gynuensis</name>
    <dbReference type="NCBI Taxonomy" id="1302236"/>
    <lineage>
        <taxon>Bacteria</taxon>
        <taxon>Pseudomonadati</taxon>
        <taxon>Bacteroidota</taxon>
        <taxon>Sphingobacteriia</taxon>
        <taxon>Sphingobacteriales</taxon>
        <taxon>Sphingobacteriaceae</taxon>
        <taxon>Mucilaginibacter</taxon>
    </lineage>
</organism>
<protein>
    <recommendedName>
        <fullName evidence="1">MvaI/BcnI restriction endonuclease domain-containing protein</fullName>
    </recommendedName>
</protein>
<dbReference type="InterPro" id="IPR043004">
    <property type="entry name" value="MvaI_BcnI_cat"/>
</dbReference>
<gene>
    <name evidence="2" type="ORF">GCM10023149_44730</name>
</gene>
<dbReference type="InterPro" id="IPR029127">
    <property type="entry name" value="MvaI_BcnI"/>
</dbReference>
<evidence type="ECO:0000313" key="3">
    <source>
        <dbReference type="Proteomes" id="UP001500582"/>
    </source>
</evidence>
<keyword evidence="3" id="KW-1185">Reference proteome</keyword>
<comment type="caution">
    <text evidence="2">The sequence shown here is derived from an EMBL/GenBank/DDBJ whole genome shotgun (WGS) entry which is preliminary data.</text>
</comment>
<feature type="domain" description="MvaI/BcnI restriction endonuclease" evidence="1">
    <location>
        <begin position="210"/>
        <end position="461"/>
    </location>
</feature>
<evidence type="ECO:0000259" key="1">
    <source>
        <dbReference type="Pfam" id="PF15515"/>
    </source>
</evidence>